<evidence type="ECO:0000256" key="4">
    <source>
        <dbReference type="ARBA" id="ARBA00022692"/>
    </source>
</evidence>
<feature type="domain" description="TonB-dependent receptor-like beta-barrel" evidence="13">
    <location>
        <begin position="234"/>
        <end position="652"/>
    </location>
</feature>
<dbReference type="Proteomes" id="UP000007032">
    <property type="component" value="Chromosome"/>
</dbReference>
<evidence type="ECO:0000256" key="8">
    <source>
        <dbReference type="ARBA" id="ARBA00023136"/>
    </source>
</evidence>
<dbReference type="InterPro" id="IPR039426">
    <property type="entry name" value="TonB-dep_rcpt-like"/>
</dbReference>
<evidence type="ECO:0000256" key="2">
    <source>
        <dbReference type="ARBA" id="ARBA00022448"/>
    </source>
</evidence>
<keyword evidence="9 10" id="KW-0998">Cell outer membrane</keyword>
<dbReference type="eggNOG" id="COG4771">
    <property type="taxonomic scope" value="Bacteria"/>
</dbReference>
<gene>
    <name evidence="15" type="ORF">HCAN_0345</name>
</gene>
<protein>
    <submittedName>
        <fullName evidence="15">TonB-dependent receptor</fullName>
    </submittedName>
</protein>
<keyword evidence="4 10" id="KW-0812">Transmembrane</keyword>
<reference evidence="15 16" key="1">
    <citation type="journal article" date="2009" name="J. Bacteriol.">
        <title>Genome sequence of the emerging pathogen Helicobacter canadensis.</title>
        <authorList>
            <person name="Loman N.J."/>
            <person name="Snyder L.A."/>
            <person name="Linton J.D."/>
            <person name="Langdon R."/>
            <person name="Lawson A.J."/>
            <person name="Weinstock G.M."/>
            <person name="Wren B.W."/>
            <person name="Pallen M.J."/>
        </authorList>
    </citation>
    <scope>NUCLEOTIDE SEQUENCE [LARGE SCALE GENOMIC DNA]</scope>
    <source>
        <strain evidence="15 16">MIT 98-5491</strain>
    </source>
</reference>
<keyword evidence="2 10" id="KW-0813">Transport</keyword>
<dbReference type="Gene3D" id="2.40.170.20">
    <property type="entry name" value="TonB-dependent receptor, beta-barrel domain"/>
    <property type="match status" value="1"/>
</dbReference>
<dbReference type="STRING" id="537970.HCAN_0345"/>
<evidence type="ECO:0000256" key="3">
    <source>
        <dbReference type="ARBA" id="ARBA00022452"/>
    </source>
</evidence>
<evidence type="ECO:0000256" key="10">
    <source>
        <dbReference type="PROSITE-ProRule" id="PRU01360"/>
    </source>
</evidence>
<dbReference type="OrthoDB" id="5389752at2"/>
<dbReference type="AlphaFoldDB" id="C5ZVY2"/>
<dbReference type="GO" id="GO:0015344">
    <property type="term" value="F:siderophore uptake transmembrane transporter activity"/>
    <property type="evidence" value="ECO:0007669"/>
    <property type="project" value="TreeGrafter"/>
</dbReference>
<evidence type="ECO:0000256" key="12">
    <source>
        <dbReference type="SAM" id="SignalP"/>
    </source>
</evidence>
<feature type="chain" id="PRO_5002960969" evidence="12">
    <location>
        <begin position="26"/>
        <end position="692"/>
    </location>
</feature>
<dbReference type="GO" id="GO:0044718">
    <property type="term" value="P:siderophore transmembrane transport"/>
    <property type="evidence" value="ECO:0007669"/>
    <property type="project" value="TreeGrafter"/>
</dbReference>
<dbReference type="EMBL" id="CM000776">
    <property type="protein sequence ID" value="EES89063.1"/>
    <property type="molecule type" value="Genomic_DNA"/>
</dbReference>
<comment type="subcellular location">
    <subcellularLocation>
        <location evidence="1 10">Cell outer membrane</location>
        <topology evidence="1 10">Multi-pass membrane protein</topology>
    </subcellularLocation>
</comment>
<evidence type="ECO:0000256" key="5">
    <source>
        <dbReference type="ARBA" id="ARBA00022729"/>
    </source>
</evidence>
<evidence type="ECO:0000259" key="14">
    <source>
        <dbReference type="Pfam" id="PF07715"/>
    </source>
</evidence>
<dbReference type="Pfam" id="PF07715">
    <property type="entry name" value="Plug"/>
    <property type="match status" value="1"/>
</dbReference>
<evidence type="ECO:0000259" key="13">
    <source>
        <dbReference type="Pfam" id="PF00593"/>
    </source>
</evidence>
<feature type="domain" description="TonB-dependent receptor plug" evidence="14">
    <location>
        <begin position="45"/>
        <end position="156"/>
    </location>
</feature>
<sequence>MICKKSLGYTSITLSLILSTTNANAAEQYLLDTSVVSASGFSQDIKDAPASISVITKEDLENRPVQDIADAISDIPGVNITRGKTGTYDFTIRGFGTGYTLVLVDGKRQNTVNGFHENGFSGVDNSYLPPISMIERIEVIKGPASTLYGGDAIGGVVNIITKKNPDKFTGSVSIETQAQQHYNLYGNSRGVTGYMAFPLIKDELSLALRGKYFGKDPSNLKWPDRSLTNQYASHSPGEYKIGNVGARLNWTINDQNNLYLDAEHYYQYSDTMNTSGRQVRSISSYNRDGVVLNHDGYYTWGTTNTYLQYQYTDQTSKSSTPVANESTVYVAESKATMPFDFNSFGSVMLTTGAQYQWEGFRNDSGTPQTNIYIGQTLEQNIIAPYAEAEYSITENLILTGGLRYTYSDLFEGEFIPRGYLVYHLTNWVTLKGGVAKGYKTPQAKQLGDGVYRVDNGDIHGNSKLSPETSTNYEIGAIFDVWDYGNLSVTAFQTDFKNSIDQDPYANGELMPNGQICAGGTDGCQLIVNRGKDRARGVEVGMDTATWNGFSANLSYTYMEKYDRSGDYKNPWGGSRYTNLPRHIAVVKLNYTQGKFSSFLKATGRYDTLAQSKGGGASAIPGLMKYEDFYILDLGISYKMTKNSTINFVINNLLDKDFFEPYRYESSRGISYANRYQDYTEGRNFWVNYKLDF</sequence>
<keyword evidence="8 10" id="KW-0472">Membrane</keyword>
<keyword evidence="3 10" id="KW-1134">Transmembrane beta strand</keyword>
<dbReference type="InterPro" id="IPR036942">
    <property type="entry name" value="Beta-barrel_TonB_sf"/>
</dbReference>
<dbReference type="RefSeq" id="WP_006656737.1">
    <property type="nucleotide sequence ID" value="NZ_CM000776.2"/>
</dbReference>
<dbReference type="SUPFAM" id="SSF56935">
    <property type="entry name" value="Porins"/>
    <property type="match status" value="1"/>
</dbReference>
<dbReference type="PANTHER" id="PTHR30069">
    <property type="entry name" value="TONB-DEPENDENT OUTER MEMBRANE RECEPTOR"/>
    <property type="match status" value="1"/>
</dbReference>
<keyword evidence="15" id="KW-0675">Receptor</keyword>
<organism evidence="15 16">
    <name type="scientific">Helicobacter canadensis MIT 98-5491</name>
    <dbReference type="NCBI Taxonomy" id="537970"/>
    <lineage>
        <taxon>Bacteria</taxon>
        <taxon>Pseudomonadati</taxon>
        <taxon>Campylobacterota</taxon>
        <taxon>Epsilonproteobacteria</taxon>
        <taxon>Campylobacterales</taxon>
        <taxon>Helicobacteraceae</taxon>
        <taxon>Helicobacter</taxon>
    </lineage>
</organism>
<dbReference type="InterPro" id="IPR012910">
    <property type="entry name" value="Plug_dom"/>
</dbReference>
<dbReference type="PANTHER" id="PTHR30069:SF53">
    <property type="entry name" value="COLICIN I RECEPTOR-RELATED"/>
    <property type="match status" value="1"/>
</dbReference>
<name>C5ZVY2_9HELI</name>
<evidence type="ECO:0000256" key="7">
    <source>
        <dbReference type="ARBA" id="ARBA00023077"/>
    </source>
</evidence>
<dbReference type="InterPro" id="IPR010917">
    <property type="entry name" value="TonB_rcpt_CS"/>
</dbReference>
<dbReference type="InterPro" id="IPR000531">
    <property type="entry name" value="Beta-barrel_TonB"/>
</dbReference>
<keyword evidence="6" id="KW-0406">Ion transport</keyword>
<evidence type="ECO:0000256" key="6">
    <source>
        <dbReference type="ARBA" id="ARBA00023065"/>
    </source>
</evidence>
<keyword evidence="7 11" id="KW-0798">TonB box</keyword>
<comment type="similarity">
    <text evidence="10 11">Belongs to the TonB-dependent receptor family.</text>
</comment>
<proteinExistence type="inferred from homology"/>
<feature type="signal peptide" evidence="12">
    <location>
        <begin position="1"/>
        <end position="25"/>
    </location>
</feature>
<evidence type="ECO:0000313" key="16">
    <source>
        <dbReference type="Proteomes" id="UP000007032"/>
    </source>
</evidence>
<dbReference type="InterPro" id="IPR037066">
    <property type="entry name" value="Plug_dom_sf"/>
</dbReference>
<accession>C5ZVY2</accession>
<dbReference type="Pfam" id="PF00593">
    <property type="entry name" value="TonB_dep_Rec_b-barrel"/>
    <property type="match status" value="1"/>
</dbReference>
<evidence type="ECO:0000313" key="15">
    <source>
        <dbReference type="EMBL" id="EES89063.1"/>
    </source>
</evidence>
<dbReference type="PROSITE" id="PS01156">
    <property type="entry name" value="TONB_DEPENDENT_REC_2"/>
    <property type="match status" value="1"/>
</dbReference>
<evidence type="ECO:0000256" key="9">
    <source>
        <dbReference type="ARBA" id="ARBA00023237"/>
    </source>
</evidence>
<evidence type="ECO:0000256" key="11">
    <source>
        <dbReference type="RuleBase" id="RU003357"/>
    </source>
</evidence>
<keyword evidence="16" id="KW-1185">Reference proteome</keyword>
<dbReference type="HOGENOM" id="CLU_008287_18_2_7"/>
<dbReference type="Gene3D" id="2.170.130.10">
    <property type="entry name" value="TonB-dependent receptor, plug domain"/>
    <property type="match status" value="1"/>
</dbReference>
<dbReference type="PROSITE" id="PS52016">
    <property type="entry name" value="TONB_DEPENDENT_REC_3"/>
    <property type="match status" value="1"/>
</dbReference>
<evidence type="ECO:0000256" key="1">
    <source>
        <dbReference type="ARBA" id="ARBA00004571"/>
    </source>
</evidence>
<dbReference type="CDD" id="cd01347">
    <property type="entry name" value="ligand_gated_channel"/>
    <property type="match status" value="1"/>
</dbReference>
<keyword evidence="5 12" id="KW-0732">Signal</keyword>
<dbReference type="GO" id="GO:0009279">
    <property type="term" value="C:cell outer membrane"/>
    <property type="evidence" value="ECO:0007669"/>
    <property type="project" value="UniProtKB-SubCell"/>
</dbReference>